<dbReference type="OrthoDB" id="9803968at2"/>
<dbReference type="Pfam" id="PF13193">
    <property type="entry name" value="AMP-binding_C"/>
    <property type="match status" value="1"/>
</dbReference>
<dbReference type="Proteomes" id="UP000316988">
    <property type="component" value="Unassembled WGS sequence"/>
</dbReference>
<dbReference type="AlphaFoldDB" id="A0A554SPS0"/>
<feature type="domain" description="AMP-dependent synthetase/ligase" evidence="3">
    <location>
        <begin position="9"/>
        <end position="371"/>
    </location>
</feature>
<evidence type="ECO:0000313" key="6">
    <source>
        <dbReference type="Proteomes" id="UP000316988"/>
    </source>
</evidence>
<reference evidence="5 6" key="1">
    <citation type="submission" date="2019-07" db="EMBL/GenBank/DDBJ databases">
        <authorList>
            <person name="Zhao L.H."/>
        </authorList>
    </citation>
    <scope>NUCLEOTIDE SEQUENCE [LARGE SCALE GENOMIC DNA]</scope>
    <source>
        <strain evidence="5 6">Co35</strain>
    </source>
</reference>
<dbReference type="Pfam" id="PF00501">
    <property type="entry name" value="AMP-binding"/>
    <property type="match status" value="1"/>
</dbReference>
<keyword evidence="6" id="KW-1185">Reference proteome</keyword>
<dbReference type="PANTHER" id="PTHR43201">
    <property type="entry name" value="ACYL-COA SYNTHETASE"/>
    <property type="match status" value="1"/>
</dbReference>
<proteinExistence type="inferred from homology"/>
<comment type="similarity">
    <text evidence="1">Belongs to the ATP-dependent AMP-binding enzyme family.</text>
</comment>
<comment type="caution">
    <text evidence="5">The sequence shown here is derived from an EMBL/GenBank/DDBJ whole genome shotgun (WGS) entry which is preliminary data.</text>
</comment>
<dbReference type="GO" id="GO:0031956">
    <property type="term" value="F:medium-chain fatty acid-CoA ligase activity"/>
    <property type="evidence" value="ECO:0007669"/>
    <property type="project" value="TreeGrafter"/>
</dbReference>
<dbReference type="InterPro" id="IPR045851">
    <property type="entry name" value="AMP-bd_C_sf"/>
</dbReference>
<evidence type="ECO:0000256" key="2">
    <source>
        <dbReference type="ARBA" id="ARBA00022598"/>
    </source>
</evidence>
<dbReference type="PANTHER" id="PTHR43201:SF5">
    <property type="entry name" value="MEDIUM-CHAIN ACYL-COA LIGASE ACSF2, MITOCHONDRIAL"/>
    <property type="match status" value="1"/>
</dbReference>
<evidence type="ECO:0000259" key="3">
    <source>
        <dbReference type="Pfam" id="PF00501"/>
    </source>
</evidence>
<dbReference type="EMBL" id="VLNT01000001">
    <property type="protein sequence ID" value="TSD68357.1"/>
    <property type="molecule type" value="Genomic_DNA"/>
</dbReference>
<dbReference type="InterPro" id="IPR042099">
    <property type="entry name" value="ANL_N_sf"/>
</dbReference>
<dbReference type="SUPFAM" id="SSF56801">
    <property type="entry name" value="Acetyl-CoA synthetase-like"/>
    <property type="match status" value="1"/>
</dbReference>
<evidence type="ECO:0000313" key="5">
    <source>
        <dbReference type="EMBL" id="TSD68357.1"/>
    </source>
</evidence>
<dbReference type="RefSeq" id="WP_143911304.1">
    <property type="nucleotide sequence ID" value="NZ_VLNT01000001.1"/>
</dbReference>
<evidence type="ECO:0000256" key="1">
    <source>
        <dbReference type="ARBA" id="ARBA00006432"/>
    </source>
</evidence>
<dbReference type="InterPro" id="IPR000873">
    <property type="entry name" value="AMP-dep_synth/lig_dom"/>
</dbReference>
<evidence type="ECO:0000259" key="4">
    <source>
        <dbReference type="Pfam" id="PF13193"/>
    </source>
</evidence>
<dbReference type="Gene3D" id="3.30.300.30">
    <property type="match status" value="1"/>
</dbReference>
<name>A0A554SPS0_9ACTN</name>
<dbReference type="Gene3D" id="3.40.50.12780">
    <property type="entry name" value="N-terminal domain of ligase-like"/>
    <property type="match status" value="1"/>
</dbReference>
<protein>
    <submittedName>
        <fullName evidence="5">Long-chain fatty acid--CoA ligase</fullName>
    </submittedName>
</protein>
<keyword evidence="2 5" id="KW-0436">Ligase</keyword>
<sequence>MPVNLSDYLREAARETPDAVALSEPRSRRELTWAELDAWVDRVAQTLLGQGLVAGHRVALVMTNGIDLCVAYLAVLRGGLVAVPINPQAPAREIGRVVADCQPKVIVTDAAAAAQVRQADTTGALIAVHRVAPEAGELTFDALQERRSGQVPMAPPDAESLAVVLYTSGASALPRGVQLTHRALIANIEQVGRIEPPVIGPGDVVLGLLPLFHVYGLNAVLGQALRERARVVLVESFDPDAVLRLIADERITVLPVAPPVISAWARHENVREALAGARVVLSGAAALDPDLALRFEEVSGHRVEQGYGLTEASPVVTTTLVDIEAPREPYTVGWPVPGVEVEVRDSLGQQADPGDPAQVWIRGDNLFSGYWPDGAGGPGDDGWYATGDIGIIDAHGALALVDRLREIVIVSGFNVYPTEVEEIVAHTQGVAQVAVVGMPDEHTGEAVVAFVVPEEETADEQGLIEAVEAVCRENLARFKRPTRIVVAAGLPHSPTGKVAKGRLRELARETP</sequence>
<accession>A0A554SPS0</accession>
<dbReference type="GO" id="GO:0006631">
    <property type="term" value="P:fatty acid metabolic process"/>
    <property type="evidence" value="ECO:0007669"/>
    <property type="project" value="TreeGrafter"/>
</dbReference>
<feature type="domain" description="AMP-binding enzyme C-terminal" evidence="4">
    <location>
        <begin position="419"/>
        <end position="497"/>
    </location>
</feature>
<gene>
    <name evidence="5" type="ORF">FNM00_01820</name>
</gene>
<dbReference type="InterPro" id="IPR025110">
    <property type="entry name" value="AMP-bd_C"/>
</dbReference>
<organism evidence="5 6">
    <name type="scientific">Aeromicrobium piscarium</name>
    <dbReference type="NCBI Taxonomy" id="2590901"/>
    <lineage>
        <taxon>Bacteria</taxon>
        <taxon>Bacillati</taxon>
        <taxon>Actinomycetota</taxon>
        <taxon>Actinomycetes</taxon>
        <taxon>Propionibacteriales</taxon>
        <taxon>Nocardioidaceae</taxon>
        <taxon>Aeromicrobium</taxon>
    </lineage>
</organism>